<evidence type="ECO:0000259" key="2">
    <source>
        <dbReference type="Pfam" id="PF01709"/>
    </source>
</evidence>
<organism evidence="4 5">
    <name type="scientific">Galdieria partita</name>
    <dbReference type="NCBI Taxonomy" id="83374"/>
    <lineage>
        <taxon>Eukaryota</taxon>
        <taxon>Rhodophyta</taxon>
        <taxon>Bangiophyceae</taxon>
        <taxon>Galdieriales</taxon>
        <taxon>Galdieriaceae</taxon>
        <taxon>Galdieria</taxon>
    </lineage>
</organism>
<dbReference type="OrthoDB" id="2017544at2759"/>
<sequence>MERPVGFLSVPLITYHQRDYYVGKKYNCKYCKTVLIRPSYLFEANGRRSIRNSLFLLTMGRRSEKIKGRKEAQDKMKTKIFSIIGKKIVVAVRKGGGDASSNKELQDVLELARRYNYSKENIQRSIAKAVNPQESNYKQVVFELYGLGGVGILVETWTDNLNRTSGDIRAVANKYGIKLAEPGSLTFKFCKKGRILLRNEEESVEDQLILDVAEAGGEDCVKDWQHNLDTESDTVVFQIFCDPKNLEGVASFLQSKGYSILEKDFVYVPLSFMDCDKDSYATNYKIMETFEEMDDVEAVYTDMKDN</sequence>
<dbReference type="PANTHER" id="PTHR12532:SF0">
    <property type="entry name" value="TRANSLATIONAL ACTIVATOR OF CYTOCHROME C OXIDASE 1"/>
    <property type="match status" value="1"/>
</dbReference>
<dbReference type="InterPro" id="IPR029072">
    <property type="entry name" value="YebC-like"/>
</dbReference>
<comment type="similarity">
    <text evidence="1">Belongs to the TACO1 family.</text>
</comment>
<dbReference type="Pfam" id="PF20772">
    <property type="entry name" value="TACO1_YebC_N"/>
    <property type="match status" value="1"/>
</dbReference>
<comment type="caution">
    <text evidence="4">The sequence shown here is derived from an EMBL/GenBank/DDBJ whole genome shotgun (WGS) entry which is preliminary data.</text>
</comment>
<proteinExistence type="inferred from homology"/>
<feature type="domain" description="TACO1/YebC-like N-terminal" evidence="3">
    <location>
        <begin position="62"/>
        <end position="129"/>
    </location>
</feature>
<dbReference type="InterPro" id="IPR049083">
    <property type="entry name" value="TACO1_YebC_N"/>
</dbReference>
<reference evidence="4" key="1">
    <citation type="journal article" date="2022" name="Proc. Natl. Acad. Sci. U.S.A.">
        <title>Life cycle and functional genomics of the unicellular red alga Galdieria for elucidating algal and plant evolution and industrial use.</title>
        <authorList>
            <person name="Hirooka S."/>
            <person name="Itabashi T."/>
            <person name="Ichinose T.M."/>
            <person name="Onuma R."/>
            <person name="Fujiwara T."/>
            <person name="Yamashita S."/>
            <person name="Jong L.W."/>
            <person name="Tomita R."/>
            <person name="Iwane A.H."/>
            <person name="Miyagishima S.Y."/>
        </authorList>
    </citation>
    <scope>NUCLEOTIDE SEQUENCE</scope>
    <source>
        <strain evidence="4">NBRC 102759</strain>
    </source>
</reference>
<dbReference type="InterPro" id="IPR048300">
    <property type="entry name" value="TACO1_YebC-like_2nd/3rd_dom"/>
</dbReference>
<dbReference type="InterPro" id="IPR026564">
    <property type="entry name" value="Transcrip_reg_TACO1-like_dom3"/>
</dbReference>
<dbReference type="Gene3D" id="3.30.70.980">
    <property type="match status" value="2"/>
</dbReference>
<dbReference type="Pfam" id="PF01709">
    <property type="entry name" value="Transcrip_reg"/>
    <property type="match status" value="1"/>
</dbReference>
<evidence type="ECO:0008006" key="6">
    <source>
        <dbReference type="Google" id="ProtNLM"/>
    </source>
</evidence>
<evidence type="ECO:0000313" key="5">
    <source>
        <dbReference type="Proteomes" id="UP001061958"/>
    </source>
</evidence>
<evidence type="ECO:0000259" key="3">
    <source>
        <dbReference type="Pfam" id="PF20772"/>
    </source>
</evidence>
<dbReference type="GO" id="GO:0005737">
    <property type="term" value="C:cytoplasm"/>
    <property type="evidence" value="ECO:0007669"/>
    <property type="project" value="UniProtKB-ARBA"/>
</dbReference>
<accession>A0A9C7PWC5</accession>
<dbReference type="PANTHER" id="PTHR12532">
    <property type="entry name" value="TRANSLATIONAL ACTIVATOR OF CYTOCHROME C OXIDASE 1"/>
    <property type="match status" value="1"/>
</dbReference>
<dbReference type="HAMAP" id="MF_00693">
    <property type="entry name" value="Transcrip_reg_TACO1"/>
    <property type="match status" value="1"/>
</dbReference>
<dbReference type="Proteomes" id="UP001061958">
    <property type="component" value="Unassembled WGS sequence"/>
</dbReference>
<dbReference type="InterPro" id="IPR002876">
    <property type="entry name" value="Transcrip_reg_TACO1-like"/>
</dbReference>
<dbReference type="InterPro" id="IPR017856">
    <property type="entry name" value="Integrase-like_N"/>
</dbReference>
<protein>
    <recommendedName>
        <fullName evidence="6">Transcriptional regulatory protein</fullName>
    </recommendedName>
</protein>
<gene>
    <name evidence="4" type="ORF">GpartN1_g3764.t1</name>
</gene>
<dbReference type="AlphaFoldDB" id="A0A9C7PWC5"/>
<dbReference type="Gene3D" id="1.10.10.200">
    <property type="match status" value="1"/>
</dbReference>
<keyword evidence="5" id="KW-1185">Reference proteome</keyword>
<dbReference type="SUPFAM" id="SSF75625">
    <property type="entry name" value="YebC-like"/>
    <property type="match status" value="1"/>
</dbReference>
<name>A0A9C7PWC5_9RHOD</name>
<evidence type="ECO:0000313" key="4">
    <source>
        <dbReference type="EMBL" id="GJQ11973.1"/>
    </source>
</evidence>
<evidence type="ECO:0000256" key="1">
    <source>
        <dbReference type="ARBA" id="ARBA00008724"/>
    </source>
</evidence>
<feature type="domain" description="TACO1/YebC-like second and third" evidence="2">
    <location>
        <begin position="137"/>
        <end position="302"/>
    </location>
</feature>
<reference evidence="4" key="2">
    <citation type="submission" date="2022-01" db="EMBL/GenBank/DDBJ databases">
        <authorList>
            <person name="Hirooka S."/>
            <person name="Miyagishima S.Y."/>
        </authorList>
    </citation>
    <scope>NUCLEOTIDE SEQUENCE</scope>
    <source>
        <strain evidence="4">NBRC 102759</strain>
    </source>
</reference>
<dbReference type="EMBL" id="BQMJ01000029">
    <property type="protein sequence ID" value="GJQ11973.1"/>
    <property type="molecule type" value="Genomic_DNA"/>
</dbReference>